<reference evidence="1 2" key="1">
    <citation type="submission" date="2017-11" db="EMBL/GenBank/DDBJ databases">
        <title>De novo assembly and phasing of dikaryotic genomes from two isolates of Puccinia coronata f. sp. avenae, the causal agent of oat crown rust.</title>
        <authorList>
            <person name="Miller M.E."/>
            <person name="Zhang Y."/>
            <person name="Omidvar V."/>
            <person name="Sperschneider J."/>
            <person name="Schwessinger B."/>
            <person name="Raley C."/>
            <person name="Palmer J.M."/>
            <person name="Garnica D."/>
            <person name="Upadhyaya N."/>
            <person name="Rathjen J."/>
            <person name="Taylor J.M."/>
            <person name="Park R.F."/>
            <person name="Dodds P.N."/>
            <person name="Hirsch C.D."/>
            <person name="Kianian S.F."/>
            <person name="Figueroa M."/>
        </authorList>
    </citation>
    <scope>NUCLEOTIDE SEQUENCE [LARGE SCALE GENOMIC DNA]</scope>
    <source>
        <strain evidence="1">12SD80</strain>
    </source>
</reference>
<accession>A0A2N5RWW2</accession>
<dbReference type="EMBL" id="PGCI01001337">
    <property type="protein sequence ID" value="PLW05468.1"/>
    <property type="molecule type" value="Genomic_DNA"/>
</dbReference>
<name>A0A2N5RWW2_9BASI</name>
<dbReference type="Proteomes" id="UP000235392">
    <property type="component" value="Unassembled WGS sequence"/>
</dbReference>
<comment type="caution">
    <text evidence="1">The sequence shown here is derived from an EMBL/GenBank/DDBJ whole genome shotgun (WGS) entry which is preliminary data.</text>
</comment>
<protein>
    <submittedName>
        <fullName evidence="1">Uncharacterized protein</fullName>
    </submittedName>
</protein>
<gene>
    <name evidence="1" type="ORF">PCASD_26232</name>
</gene>
<evidence type="ECO:0000313" key="2">
    <source>
        <dbReference type="Proteomes" id="UP000235392"/>
    </source>
</evidence>
<sequence length="102" mass="10996">MTCTEGLIQGYQPNANSPWAIQILDANSSYMGPLPSCVYLSFSTNSYCTLKTTTKDLSLDNAAVPGYVSIFCRSQPLYSSRLRQKLDPPLSASSVSAALGNH</sequence>
<organism evidence="1 2">
    <name type="scientific">Puccinia coronata f. sp. avenae</name>
    <dbReference type="NCBI Taxonomy" id="200324"/>
    <lineage>
        <taxon>Eukaryota</taxon>
        <taxon>Fungi</taxon>
        <taxon>Dikarya</taxon>
        <taxon>Basidiomycota</taxon>
        <taxon>Pucciniomycotina</taxon>
        <taxon>Pucciniomycetes</taxon>
        <taxon>Pucciniales</taxon>
        <taxon>Pucciniaceae</taxon>
        <taxon>Puccinia</taxon>
    </lineage>
</organism>
<evidence type="ECO:0000313" key="1">
    <source>
        <dbReference type="EMBL" id="PLW05468.1"/>
    </source>
</evidence>
<dbReference type="AlphaFoldDB" id="A0A2N5RWW2"/>
<proteinExistence type="predicted"/>